<dbReference type="EC" id="7.2.2.-" evidence="1"/>
<dbReference type="GO" id="GO:0016020">
    <property type="term" value="C:membrane"/>
    <property type="evidence" value="ECO:0007669"/>
    <property type="project" value="UniProtKB-SubCell"/>
</dbReference>
<keyword evidence="1" id="KW-1278">Translocase</keyword>
<keyword evidence="1" id="KW-0812">Transmembrane</keyword>
<keyword evidence="1" id="KW-0460">Magnesium</keyword>
<name>A0A3L8D526_OOCBI</name>
<evidence type="ECO:0000259" key="2">
    <source>
        <dbReference type="Pfam" id="PF12409"/>
    </source>
</evidence>
<reference evidence="3 4" key="1">
    <citation type="journal article" date="2018" name="Genome Res.">
        <title>The genomic architecture and molecular evolution of ant odorant receptors.</title>
        <authorList>
            <person name="McKenzie S.K."/>
            <person name="Kronauer D.J.C."/>
        </authorList>
    </citation>
    <scope>NUCLEOTIDE SEQUENCE [LARGE SCALE GENOMIC DNA]</scope>
    <source>
        <strain evidence="3">Clonal line C1</strain>
    </source>
</reference>
<protein>
    <recommendedName>
        <fullName evidence="1">Cation-transporting ATPase</fullName>
        <ecNumber evidence="1">7.2.2.-</ecNumber>
    </recommendedName>
</protein>
<feature type="domain" description="P5B-type ATPase N-terminal" evidence="2">
    <location>
        <begin position="26"/>
        <end position="104"/>
    </location>
</feature>
<evidence type="ECO:0000313" key="4">
    <source>
        <dbReference type="Proteomes" id="UP000279307"/>
    </source>
</evidence>
<feature type="transmembrane region" description="Helical" evidence="1">
    <location>
        <begin position="41"/>
        <end position="61"/>
    </location>
</feature>
<dbReference type="AlphaFoldDB" id="A0A3L8D526"/>
<evidence type="ECO:0000313" key="3">
    <source>
        <dbReference type="EMBL" id="RLU15555.1"/>
    </source>
</evidence>
<comment type="caution">
    <text evidence="3">The sequence shown here is derived from an EMBL/GenBank/DDBJ whole genome shotgun (WGS) entry which is preliminary data.</text>
</comment>
<dbReference type="InterPro" id="IPR047819">
    <property type="entry name" value="P5A-ATPase_N"/>
</dbReference>
<dbReference type="GO" id="GO:0019829">
    <property type="term" value="F:ATPase-coupled monoatomic cation transmembrane transporter activity"/>
    <property type="evidence" value="ECO:0007669"/>
    <property type="project" value="UniProtKB-UniRule"/>
</dbReference>
<keyword evidence="1" id="KW-0067">ATP-binding</keyword>
<sequence>MIDANGVIDNKKSDILSQEIPTDHNEHLRIYGFEKSLPRTILTYVSYVLSIGWIRLLFHWYPRLHLYATHRKCTLGCATKILVIDDYRGEYKSYFVRDVQKISTQDIR</sequence>
<dbReference type="GO" id="GO:0005524">
    <property type="term" value="F:ATP binding"/>
    <property type="evidence" value="ECO:0007669"/>
    <property type="project" value="UniProtKB-UniRule"/>
</dbReference>
<organism evidence="3 4">
    <name type="scientific">Ooceraea biroi</name>
    <name type="common">Clonal raider ant</name>
    <name type="synonym">Cerapachys biroi</name>
    <dbReference type="NCBI Taxonomy" id="2015173"/>
    <lineage>
        <taxon>Eukaryota</taxon>
        <taxon>Metazoa</taxon>
        <taxon>Ecdysozoa</taxon>
        <taxon>Arthropoda</taxon>
        <taxon>Hexapoda</taxon>
        <taxon>Insecta</taxon>
        <taxon>Pterygota</taxon>
        <taxon>Neoptera</taxon>
        <taxon>Endopterygota</taxon>
        <taxon>Hymenoptera</taxon>
        <taxon>Apocrita</taxon>
        <taxon>Aculeata</taxon>
        <taxon>Formicoidea</taxon>
        <taxon>Formicidae</taxon>
        <taxon>Dorylinae</taxon>
        <taxon>Ooceraea</taxon>
    </lineage>
</organism>
<comment type="caution">
    <text evidence="1">Lacks conserved residue(s) required for the propagation of feature annotation.</text>
</comment>
<keyword evidence="1" id="KW-1133">Transmembrane helix</keyword>
<keyword evidence="1" id="KW-0472">Membrane</keyword>
<keyword evidence="1" id="KW-0547">Nucleotide-binding</keyword>
<keyword evidence="1" id="KW-0479">Metal-binding</keyword>
<evidence type="ECO:0000256" key="1">
    <source>
        <dbReference type="RuleBase" id="RU362082"/>
    </source>
</evidence>
<dbReference type="OrthoDB" id="48943at2759"/>
<dbReference type="Proteomes" id="UP000279307">
    <property type="component" value="Chromosome 13"/>
</dbReference>
<comment type="subcellular location">
    <subcellularLocation>
        <location evidence="1">Membrane</location>
        <topology evidence="1">Multi-pass membrane protein</topology>
    </subcellularLocation>
</comment>
<comment type="catalytic activity">
    <reaction evidence="1">
        <text>ATP + H2O = ADP + phosphate + H(+)</text>
        <dbReference type="Rhea" id="RHEA:13065"/>
        <dbReference type="ChEBI" id="CHEBI:15377"/>
        <dbReference type="ChEBI" id="CHEBI:15378"/>
        <dbReference type="ChEBI" id="CHEBI:30616"/>
        <dbReference type="ChEBI" id="CHEBI:43474"/>
        <dbReference type="ChEBI" id="CHEBI:456216"/>
    </reaction>
</comment>
<dbReference type="EMBL" id="QOIP01000013">
    <property type="protein sequence ID" value="RLU15555.1"/>
    <property type="molecule type" value="Genomic_DNA"/>
</dbReference>
<dbReference type="Pfam" id="PF12409">
    <property type="entry name" value="P5-ATPase"/>
    <property type="match status" value="1"/>
</dbReference>
<accession>A0A3L8D526</accession>
<dbReference type="GO" id="GO:0046872">
    <property type="term" value="F:metal ion binding"/>
    <property type="evidence" value="ECO:0007669"/>
    <property type="project" value="UniProtKB-UniRule"/>
</dbReference>
<gene>
    <name evidence="3" type="ORF">DMN91_012549</name>
</gene>
<comment type="similarity">
    <text evidence="1">Belongs to the cation transport ATPase (P-type) (TC 3.A.3) family. Type V subfamily.</text>
</comment>
<proteinExistence type="inferred from homology"/>